<dbReference type="PROSITE" id="PS51410">
    <property type="entry name" value="BH4_AAA_HYDROXYL_2"/>
    <property type="match status" value="1"/>
</dbReference>
<keyword evidence="3" id="KW-0479">Metal-binding</keyword>
<dbReference type="Pfam" id="PF00351">
    <property type="entry name" value="Biopterin_H"/>
    <property type="match status" value="1"/>
</dbReference>
<dbReference type="GO" id="GO:0005737">
    <property type="term" value="C:cytoplasm"/>
    <property type="evidence" value="ECO:0007669"/>
    <property type="project" value="TreeGrafter"/>
</dbReference>
<dbReference type="GO" id="GO:0005506">
    <property type="term" value="F:iron ion binding"/>
    <property type="evidence" value="ECO:0007669"/>
    <property type="project" value="InterPro"/>
</dbReference>
<dbReference type="GO" id="GO:0043204">
    <property type="term" value="C:perikaryon"/>
    <property type="evidence" value="ECO:0007669"/>
    <property type="project" value="TreeGrafter"/>
</dbReference>
<evidence type="ECO:0000259" key="7">
    <source>
        <dbReference type="PROSITE" id="PS51410"/>
    </source>
</evidence>
<dbReference type="PRINTS" id="PR00372">
    <property type="entry name" value="FYWHYDRXLASE"/>
</dbReference>
<dbReference type="WBParaSite" id="Pan_g4488.t1">
    <property type="protein sequence ID" value="Pan_g4488.t1"/>
    <property type="gene ID" value="Pan_g4488"/>
</dbReference>
<dbReference type="GO" id="GO:0030424">
    <property type="term" value="C:axon"/>
    <property type="evidence" value="ECO:0007669"/>
    <property type="project" value="TreeGrafter"/>
</dbReference>
<evidence type="ECO:0000256" key="6">
    <source>
        <dbReference type="ARBA" id="ARBA00023033"/>
    </source>
</evidence>
<feature type="domain" description="Biopterin-dependent aromatic amino acid hydroxylase family profile" evidence="7">
    <location>
        <begin position="1"/>
        <end position="126"/>
    </location>
</feature>
<comment type="similarity">
    <text evidence="2">Belongs to the biopterin-dependent aromatic amino acid hydroxylase family.</text>
</comment>
<keyword evidence="4" id="KW-0560">Oxidoreductase</keyword>
<dbReference type="InterPro" id="IPR036329">
    <property type="entry name" value="Aro-AA_hydroxylase_C_sf"/>
</dbReference>
<protein>
    <submittedName>
        <fullName evidence="9">BH4_AAA_HYDROXYL_2 domain-containing protein</fullName>
    </submittedName>
</protein>
<evidence type="ECO:0000256" key="1">
    <source>
        <dbReference type="ARBA" id="ARBA00001954"/>
    </source>
</evidence>
<keyword evidence="5" id="KW-0408">Iron</keyword>
<evidence type="ECO:0000256" key="5">
    <source>
        <dbReference type="ARBA" id="ARBA00023004"/>
    </source>
</evidence>
<dbReference type="SUPFAM" id="SSF56534">
    <property type="entry name" value="Aromatic aminoacid monoxygenases, catalytic and oligomerization domains"/>
    <property type="match status" value="1"/>
</dbReference>
<accession>A0A7E4ZYZ7</accession>
<comment type="cofactor">
    <cofactor evidence="1">
        <name>Fe(2+)</name>
        <dbReference type="ChEBI" id="CHEBI:29033"/>
    </cofactor>
</comment>
<evidence type="ECO:0000256" key="2">
    <source>
        <dbReference type="ARBA" id="ARBA00009712"/>
    </source>
</evidence>
<dbReference type="PANTHER" id="PTHR11473">
    <property type="entry name" value="AROMATIC AMINO ACID HYDROXYLASE"/>
    <property type="match status" value="1"/>
</dbReference>
<keyword evidence="8" id="KW-1185">Reference proteome</keyword>
<keyword evidence="6" id="KW-0503">Monooxygenase</keyword>
<dbReference type="InterPro" id="IPR036951">
    <property type="entry name" value="ArAA_hydroxylase_sf"/>
</dbReference>
<dbReference type="PANTHER" id="PTHR11473:SF15">
    <property type="entry name" value="TYROSINE 3-MONOOXYGENASE"/>
    <property type="match status" value="1"/>
</dbReference>
<reference evidence="8" key="1">
    <citation type="journal article" date="2013" name="Genetics">
        <title>The draft genome and transcriptome of Panagrellus redivivus are shaped by the harsh demands of a free-living lifestyle.</title>
        <authorList>
            <person name="Srinivasan J."/>
            <person name="Dillman A.R."/>
            <person name="Macchietto M.G."/>
            <person name="Heikkinen L."/>
            <person name="Lakso M."/>
            <person name="Fracchia K.M."/>
            <person name="Antoshechkin I."/>
            <person name="Mortazavi A."/>
            <person name="Wong G."/>
            <person name="Sternberg P.W."/>
        </authorList>
    </citation>
    <scope>NUCLEOTIDE SEQUENCE [LARGE SCALE GENOMIC DNA]</scope>
    <source>
        <strain evidence="8">MT8872</strain>
    </source>
</reference>
<evidence type="ECO:0000313" key="8">
    <source>
        <dbReference type="Proteomes" id="UP000492821"/>
    </source>
</evidence>
<dbReference type="GO" id="GO:0006585">
    <property type="term" value="P:dopamine biosynthetic process from tyrosine"/>
    <property type="evidence" value="ECO:0007669"/>
    <property type="project" value="TreeGrafter"/>
</dbReference>
<reference evidence="9" key="2">
    <citation type="submission" date="2020-10" db="UniProtKB">
        <authorList>
            <consortium name="WormBaseParasite"/>
        </authorList>
    </citation>
    <scope>IDENTIFICATION</scope>
</reference>
<dbReference type="GO" id="GO:0004511">
    <property type="term" value="F:tyrosine 3-monooxygenase activity"/>
    <property type="evidence" value="ECO:0007669"/>
    <property type="project" value="TreeGrafter"/>
</dbReference>
<name>A0A7E4ZYZ7_PANRE</name>
<evidence type="ECO:0000313" key="9">
    <source>
        <dbReference type="WBParaSite" id="Pan_g4488.t1"/>
    </source>
</evidence>
<sequence>MPYPENAMNKDGKVKAIGAGLISAYGELMHACSDVPKHKQFDPEVTVVTTYDDSKYQPMYFVAKSIKDVMDKIKTYAATMNKSFVNVYNPYNQTICQMAPKGYALERLNKLKIEITHLSEVMENSLVS</sequence>
<organism evidence="8 9">
    <name type="scientific">Panagrellus redivivus</name>
    <name type="common">Microworm</name>
    <dbReference type="NCBI Taxonomy" id="6233"/>
    <lineage>
        <taxon>Eukaryota</taxon>
        <taxon>Metazoa</taxon>
        <taxon>Ecdysozoa</taxon>
        <taxon>Nematoda</taxon>
        <taxon>Chromadorea</taxon>
        <taxon>Rhabditida</taxon>
        <taxon>Tylenchina</taxon>
        <taxon>Panagrolaimomorpha</taxon>
        <taxon>Panagrolaimoidea</taxon>
        <taxon>Panagrolaimidae</taxon>
        <taxon>Panagrellus</taxon>
    </lineage>
</organism>
<dbReference type="InterPro" id="IPR019774">
    <property type="entry name" value="Aromatic-AA_hydroxylase_C"/>
</dbReference>
<dbReference type="Gene3D" id="1.10.800.10">
    <property type="entry name" value="Aromatic amino acid hydroxylase"/>
    <property type="match status" value="1"/>
</dbReference>
<dbReference type="AlphaFoldDB" id="A0A7E4ZYZ7"/>
<evidence type="ECO:0000256" key="3">
    <source>
        <dbReference type="ARBA" id="ARBA00022723"/>
    </source>
</evidence>
<dbReference type="InterPro" id="IPR001273">
    <property type="entry name" value="ArAA_hydroxylase"/>
</dbReference>
<dbReference type="Proteomes" id="UP000492821">
    <property type="component" value="Unassembled WGS sequence"/>
</dbReference>
<evidence type="ECO:0000256" key="4">
    <source>
        <dbReference type="ARBA" id="ARBA00023002"/>
    </source>
</evidence>
<proteinExistence type="inferred from homology"/>